<protein>
    <submittedName>
        <fullName evidence="2">Uncharacterized protein</fullName>
    </submittedName>
</protein>
<feature type="transmembrane region" description="Helical" evidence="1">
    <location>
        <begin position="6"/>
        <end position="24"/>
    </location>
</feature>
<proteinExistence type="predicted"/>
<evidence type="ECO:0000313" key="3">
    <source>
        <dbReference type="Proteomes" id="UP000229385"/>
    </source>
</evidence>
<keyword evidence="1" id="KW-0472">Membrane</keyword>
<dbReference type="AlphaFoldDB" id="A0A2M7XDL9"/>
<accession>A0A2M7XDL9</accession>
<name>A0A2M7XDL9_9BACT</name>
<gene>
    <name evidence="2" type="ORF">CO174_01175</name>
</gene>
<evidence type="ECO:0000313" key="2">
    <source>
        <dbReference type="EMBL" id="PJA45980.1"/>
    </source>
</evidence>
<comment type="caution">
    <text evidence="2">The sequence shown here is derived from an EMBL/GenBank/DDBJ whole genome shotgun (WGS) entry which is preliminary data.</text>
</comment>
<keyword evidence="1" id="KW-1133">Transmembrane helix</keyword>
<organism evidence="2 3">
    <name type="scientific">Candidatus Uhrbacteria bacterium CG_4_9_14_3_um_filter_50_9</name>
    <dbReference type="NCBI Taxonomy" id="1975035"/>
    <lineage>
        <taxon>Bacteria</taxon>
        <taxon>Candidatus Uhriibacteriota</taxon>
    </lineage>
</organism>
<sequence length="67" mass="7300">MHSTGFIIHLIGELLIALTVLRVHRQVVQGHTFDKKVINEMKLEQRLGAAGVLFILVGAALELAVGL</sequence>
<evidence type="ECO:0000256" key="1">
    <source>
        <dbReference type="SAM" id="Phobius"/>
    </source>
</evidence>
<dbReference type="Proteomes" id="UP000229385">
    <property type="component" value="Unassembled WGS sequence"/>
</dbReference>
<dbReference type="EMBL" id="PFWU01000013">
    <property type="protein sequence ID" value="PJA45980.1"/>
    <property type="molecule type" value="Genomic_DNA"/>
</dbReference>
<reference evidence="3" key="1">
    <citation type="submission" date="2017-09" db="EMBL/GenBank/DDBJ databases">
        <title>Depth-based differentiation of microbial function through sediment-hosted aquifers and enrichment of novel symbionts in the deep terrestrial subsurface.</title>
        <authorList>
            <person name="Probst A.J."/>
            <person name="Ladd B."/>
            <person name="Jarett J.K."/>
            <person name="Geller-Mcgrath D.E."/>
            <person name="Sieber C.M.K."/>
            <person name="Emerson J.B."/>
            <person name="Anantharaman K."/>
            <person name="Thomas B.C."/>
            <person name="Malmstrom R."/>
            <person name="Stieglmeier M."/>
            <person name="Klingl A."/>
            <person name="Woyke T."/>
            <person name="Ryan C.M."/>
            <person name="Banfield J.F."/>
        </authorList>
    </citation>
    <scope>NUCLEOTIDE SEQUENCE [LARGE SCALE GENOMIC DNA]</scope>
</reference>
<feature type="transmembrane region" description="Helical" evidence="1">
    <location>
        <begin position="45"/>
        <end position="65"/>
    </location>
</feature>
<keyword evidence="1" id="KW-0812">Transmembrane</keyword>